<gene>
    <name evidence="1" type="ORF">ACFSR5_04360</name>
</gene>
<evidence type="ECO:0000313" key="1">
    <source>
        <dbReference type="EMBL" id="MFD2546877.1"/>
    </source>
</evidence>
<name>A0ABW5KD56_9SPHI</name>
<organism evidence="1 2">
    <name type="scientific">Sphingobacterium suaedae</name>
    <dbReference type="NCBI Taxonomy" id="1686402"/>
    <lineage>
        <taxon>Bacteria</taxon>
        <taxon>Pseudomonadati</taxon>
        <taxon>Bacteroidota</taxon>
        <taxon>Sphingobacteriia</taxon>
        <taxon>Sphingobacteriales</taxon>
        <taxon>Sphingobacteriaceae</taxon>
        <taxon>Sphingobacterium</taxon>
    </lineage>
</organism>
<dbReference type="InterPro" id="IPR036291">
    <property type="entry name" value="NAD(P)-bd_dom_sf"/>
</dbReference>
<keyword evidence="2" id="KW-1185">Reference proteome</keyword>
<sequence>MQYPNVHVETYVADVSNENDVKAYIDLAKATFGRIERLYNNVGIEGKQAPLTEYDLTVFKKVVDINLLEVYYGMRYVNPLIPGARIWPDHKCCFGRRYSRVGQSGALCCHETSRFWPDQKCSDRVRKRQYTN</sequence>
<dbReference type="SUPFAM" id="SSF51735">
    <property type="entry name" value="NAD(P)-binding Rossmann-fold domains"/>
    <property type="match status" value="1"/>
</dbReference>
<dbReference type="InterPro" id="IPR002347">
    <property type="entry name" value="SDR_fam"/>
</dbReference>
<comment type="caution">
    <text evidence="1">The sequence shown here is derived from an EMBL/GenBank/DDBJ whole genome shotgun (WGS) entry which is preliminary data.</text>
</comment>
<proteinExistence type="predicted"/>
<dbReference type="EMBL" id="JBHULR010000003">
    <property type="protein sequence ID" value="MFD2546877.1"/>
    <property type="molecule type" value="Genomic_DNA"/>
</dbReference>
<evidence type="ECO:0000313" key="2">
    <source>
        <dbReference type="Proteomes" id="UP001597545"/>
    </source>
</evidence>
<dbReference type="Pfam" id="PF13561">
    <property type="entry name" value="adh_short_C2"/>
    <property type="match status" value="1"/>
</dbReference>
<protein>
    <submittedName>
        <fullName evidence="1">SDR family oxidoreductase</fullName>
    </submittedName>
</protein>
<dbReference type="Gene3D" id="3.40.50.720">
    <property type="entry name" value="NAD(P)-binding Rossmann-like Domain"/>
    <property type="match status" value="1"/>
</dbReference>
<dbReference type="RefSeq" id="WP_380901092.1">
    <property type="nucleotide sequence ID" value="NZ_JBHUEG010000007.1"/>
</dbReference>
<reference evidence="2" key="1">
    <citation type="journal article" date="2019" name="Int. J. Syst. Evol. Microbiol.">
        <title>The Global Catalogue of Microorganisms (GCM) 10K type strain sequencing project: providing services to taxonomists for standard genome sequencing and annotation.</title>
        <authorList>
            <consortium name="The Broad Institute Genomics Platform"/>
            <consortium name="The Broad Institute Genome Sequencing Center for Infectious Disease"/>
            <person name="Wu L."/>
            <person name="Ma J."/>
        </authorList>
    </citation>
    <scope>NUCLEOTIDE SEQUENCE [LARGE SCALE GENOMIC DNA]</scope>
    <source>
        <strain evidence="2">KCTC 42662</strain>
    </source>
</reference>
<dbReference type="Proteomes" id="UP001597545">
    <property type="component" value="Unassembled WGS sequence"/>
</dbReference>
<accession>A0ABW5KD56</accession>